<dbReference type="InterPro" id="IPR029033">
    <property type="entry name" value="His_PPase_superfam"/>
</dbReference>
<name>A0A9P6CA37_9AGAR</name>
<dbReference type="CDD" id="cd07067">
    <property type="entry name" value="HP_PGM_like"/>
    <property type="match status" value="1"/>
</dbReference>
<keyword evidence="2" id="KW-1185">Reference proteome</keyword>
<dbReference type="PANTHER" id="PTHR16469:SF51">
    <property type="entry name" value="TRANSCRIPTION FACTOR TAU 55 KDA SUBUNIT"/>
    <property type="match status" value="1"/>
</dbReference>
<dbReference type="InterPro" id="IPR051710">
    <property type="entry name" value="Phosphatase_SH3-domain"/>
</dbReference>
<evidence type="ECO:0000313" key="1">
    <source>
        <dbReference type="EMBL" id="KAF9453774.1"/>
    </source>
</evidence>
<comment type="caution">
    <text evidence="1">The sequence shown here is derived from an EMBL/GenBank/DDBJ whole genome shotgun (WGS) entry which is preliminary data.</text>
</comment>
<evidence type="ECO:0000313" key="2">
    <source>
        <dbReference type="Proteomes" id="UP000807342"/>
    </source>
</evidence>
<dbReference type="AlphaFoldDB" id="A0A9P6CA37"/>
<dbReference type="Proteomes" id="UP000807342">
    <property type="component" value="Unassembled WGS sequence"/>
</dbReference>
<organism evidence="1 2">
    <name type="scientific">Macrolepiota fuliginosa MF-IS2</name>
    <dbReference type="NCBI Taxonomy" id="1400762"/>
    <lineage>
        <taxon>Eukaryota</taxon>
        <taxon>Fungi</taxon>
        <taxon>Dikarya</taxon>
        <taxon>Basidiomycota</taxon>
        <taxon>Agaricomycotina</taxon>
        <taxon>Agaricomycetes</taxon>
        <taxon>Agaricomycetidae</taxon>
        <taxon>Agaricales</taxon>
        <taxon>Agaricineae</taxon>
        <taxon>Agaricaceae</taxon>
        <taxon>Macrolepiota</taxon>
    </lineage>
</organism>
<dbReference type="EMBL" id="MU151058">
    <property type="protein sequence ID" value="KAF9453774.1"/>
    <property type="molecule type" value="Genomic_DNA"/>
</dbReference>
<sequence length="277" mass="30586">MPLEKIYIARHGFRLNWLTTTWKSPTGLPRDPPLAAYGETQAKELADYFLSLPEDERPTAIFSSPYYRCLQTTQPTARALELPIYVEHGLSEWYSPVVPGSGLHPRPGSATALKSYFPEIDSDWSSTWYPPQKGEDVSEVHDRADGFLKVFVPEVERTYAGKHKRILLVSHAATVIALVRSLVGQREMPLRIGCCSLSELVPKYLVDGEQEGRTKVVGAWEAKKLADGGHLEKGASREWGFEDIEIAAGKVVEDPGVPGSEHLTEGPAGAQVAYSLL</sequence>
<dbReference type="InterPro" id="IPR013078">
    <property type="entry name" value="His_Pase_superF_clade-1"/>
</dbReference>
<dbReference type="Pfam" id="PF00300">
    <property type="entry name" value="His_Phos_1"/>
    <property type="match status" value="1"/>
</dbReference>
<reference evidence="1" key="1">
    <citation type="submission" date="2020-11" db="EMBL/GenBank/DDBJ databases">
        <authorList>
            <consortium name="DOE Joint Genome Institute"/>
            <person name="Ahrendt S."/>
            <person name="Riley R."/>
            <person name="Andreopoulos W."/>
            <person name="Labutti K."/>
            <person name="Pangilinan J."/>
            <person name="Ruiz-Duenas F.J."/>
            <person name="Barrasa J.M."/>
            <person name="Sanchez-Garcia M."/>
            <person name="Camarero S."/>
            <person name="Miyauchi S."/>
            <person name="Serrano A."/>
            <person name="Linde D."/>
            <person name="Babiker R."/>
            <person name="Drula E."/>
            <person name="Ayuso-Fernandez I."/>
            <person name="Pacheco R."/>
            <person name="Padilla G."/>
            <person name="Ferreira P."/>
            <person name="Barriuso J."/>
            <person name="Kellner H."/>
            <person name="Castanera R."/>
            <person name="Alfaro M."/>
            <person name="Ramirez L."/>
            <person name="Pisabarro A.G."/>
            <person name="Kuo A."/>
            <person name="Tritt A."/>
            <person name="Lipzen A."/>
            <person name="He G."/>
            <person name="Yan M."/>
            <person name="Ng V."/>
            <person name="Cullen D."/>
            <person name="Martin F."/>
            <person name="Rosso M.-N."/>
            <person name="Henrissat B."/>
            <person name="Hibbett D."/>
            <person name="Martinez A.T."/>
            <person name="Grigoriev I.V."/>
        </authorList>
    </citation>
    <scope>NUCLEOTIDE SEQUENCE</scope>
    <source>
        <strain evidence="1">MF-IS2</strain>
    </source>
</reference>
<dbReference type="SMART" id="SM00855">
    <property type="entry name" value="PGAM"/>
    <property type="match status" value="1"/>
</dbReference>
<accession>A0A9P6CA37</accession>
<dbReference type="OrthoDB" id="414418at2759"/>
<dbReference type="Gene3D" id="3.40.50.1240">
    <property type="entry name" value="Phosphoglycerate mutase-like"/>
    <property type="match status" value="1"/>
</dbReference>
<dbReference type="PANTHER" id="PTHR16469">
    <property type="entry name" value="UBIQUITIN-ASSOCIATED AND SH3 DOMAIN-CONTAINING BA-RELATED"/>
    <property type="match status" value="1"/>
</dbReference>
<proteinExistence type="predicted"/>
<protein>
    <submittedName>
        <fullName evidence="1">PGAM-domain-containing protein</fullName>
    </submittedName>
</protein>
<dbReference type="SUPFAM" id="SSF53254">
    <property type="entry name" value="Phosphoglycerate mutase-like"/>
    <property type="match status" value="1"/>
</dbReference>
<gene>
    <name evidence="1" type="ORF">P691DRAFT_852916</name>
</gene>